<dbReference type="AlphaFoldDB" id="A0AAU9E571"/>
<sequence>MNWNIELYTKENKIPVLEFIQSLPAKHQAKIKREIDLLEKFGINLTYPHTKKIEGEKYKGLWELRIKFSSDNTRIFYFLHLNKTFVLLNGFQKKSNKTPSKHLKLAKDYMDNYNDRR</sequence>
<gene>
    <name evidence="1" type="ORF">HLPR_15210</name>
</gene>
<dbReference type="SUPFAM" id="SSF143011">
    <property type="entry name" value="RelE-like"/>
    <property type="match status" value="1"/>
</dbReference>
<evidence type="ECO:0000313" key="2">
    <source>
        <dbReference type="Proteomes" id="UP001321786"/>
    </source>
</evidence>
<dbReference type="KEGG" id="hprf:HLPR_15210"/>
<evidence type="ECO:0000313" key="1">
    <source>
        <dbReference type="EMBL" id="BEP29190.1"/>
    </source>
</evidence>
<dbReference type="Gene3D" id="3.30.2310.20">
    <property type="entry name" value="RelE-like"/>
    <property type="match status" value="1"/>
</dbReference>
<reference evidence="1 2" key="1">
    <citation type="submission" date="2023-08" db="EMBL/GenBank/DDBJ databases">
        <title>Helicovermis profunda gen. nov., sp. nov., a novel mesophilic, fermentative bacterium within the Bacillota from a deep-sea hydrothermal vent chimney.</title>
        <authorList>
            <person name="Miyazaki U."/>
            <person name="Mizutani D."/>
            <person name="Hashimoto Y."/>
            <person name="Tame A."/>
            <person name="Sawayama S."/>
            <person name="Miyazaki J."/>
            <person name="Takai K."/>
            <person name="Nakagawa S."/>
        </authorList>
    </citation>
    <scope>NUCLEOTIDE SEQUENCE [LARGE SCALE GENOMIC DNA]</scope>
    <source>
        <strain evidence="1 2">S502</strain>
    </source>
</reference>
<dbReference type="InterPro" id="IPR009241">
    <property type="entry name" value="HigB-like"/>
</dbReference>
<dbReference type="Pfam" id="PF05973">
    <property type="entry name" value="Gp49"/>
    <property type="match status" value="1"/>
</dbReference>
<dbReference type="InterPro" id="IPR035093">
    <property type="entry name" value="RelE/ParE_toxin_dom_sf"/>
</dbReference>
<dbReference type="Proteomes" id="UP001321786">
    <property type="component" value="Chromosome"/>
</dbReference>
<accession>A0AAU9E571</accession>
<dbReference type="EMBL" id="AP028654">
    <property type="protein sequence ID" value="BEP29190.1"/>
    <property type="molecule type" value="Genomic_DNA"/>
</dbReference>
<keyword evidence="2" id="KW-1185">Reference proteome</keyword>
<organism evidence="1 2">
    <name type="scientific">Helicovermis profundi</name>
    <dbReference type="NCBI Taxonomy" id="3065157"/>
    <lineage>
        <taxon>Bacteria</taxon>
        <taxon>Bacillati</taxon>
        <taxon>Bacillota</taxon>
        <taxon>Clostridia</taxon>
        <taxon>Helicovermis</taxon>
    </lineage>
</organism>
<proteinExistence type="predicted"/>
<protein>
    <submittedName>
        <fullName evidence="1">Type II toxin-antitoxin system RelE/ParE family toxin</fullName>
    </submittedName>
</protein>
<dbReference type="RefSeq" id="WP_338534854.1">
    <property type="nucleotide sequence ID" value="NZ_AP028654.1"/>
</dbReference>
<name>A0AAU9E571_9FIRM</name>